<keyword evidence="3" id="KW-1185">Reference proteome</keyword>
<feature type="compositionally biased region" description="Pro residues" evidence="1">
    <location>
        <begin position="745"/>
        <end position="832"/>
    </location>
</feature>
<feature type="compositionally biased region" description="Polar residues" evidence="1">
    <location>
        <begin position="1001"/>
        <end position="1040"/>
    </location>
</feature>
<feature type="compositionally biased region" description="Basic and acidic residues" evidence="1">
    <location>
        <begin position="1087"/>
        <end position="1096"/>
    </location>
</feature>
<dbReference type="EMBL" id="SOYY01000008">
    <property type="protein sequence ID" value="KAA0718169.1"/>
    <property type="molecule type" value="Genomic_DNA"/>
</dbReference>
<name>A0A5A9PAW6_9TELE</name>
<feature type="compositionally biased region" description="Basic and acidic residues" evidence="1">
    <location>
        <begin position="183"/>
        <end position="200"/>
    </location>
</feature>
<proteinExistence type="predicted"/>
<feature type="compositionally biased region" description="Polar residues" evidence="1">
    <location>
        <begin position="1115"/>
        <end position="1128"/>
    </location>
</feature>
<sequence>MSSGRESVGDLIPPDMLQVFFEERQGGRGKRGRKRTASFSRAFKWLKRQRRKARKNNLEIRGGLLDPGSPLVLPPAILNTENVSSPHPTLEFQENVFAEGISPKYVLDLHTEAQQGLKLLQQEDDQNGTDYPDDQSMISTVTTRTDDSMAFSELRGFDSESTAADTISTRSSISMRSTRSGLRRQDSTFRPLKPDKTEKPKSHRKHLKTIAGIPRHVQRELGLDRAAWITTNLDAELPNGAVVLPAMARTVDGTFTTSEQERIQAPTHDTLNRHTGHPTLTKPSNDSLIQRFINNLSAGTLLTIPGNPSENTVMSISPQATYMSKIIRNAVLPPSVDVVALSRNQSRSSVRTVSKSSMVSASPASTRASSRISSHCSTVRSNYSDWSRSDSSETLVSESSTLSSSSTPRLASRASQVENTNLPLNGKVQHKGSQNDWPHGDATDAKMESGGALTRNLSVIKKSKRPPAPPSRSYSLHNGKQIRNASSTKQEFNQKTIISPYNSLSNETMLAELKMRKNGASYTNGTSKLIEFKQSLLSAKSLMNGKMHSTAVMALWSLLDIPDHPTVMAPPAPPPETWAHNQRTFELLCGPGPVNYARWAKKRGLKIVDPEYTSMATIGKVKPSPPDTAPPATLWWQIKSPPPPPDIIPPPPPSDALRWQANPLPPDTVPPPPAQTAVWCQSKSPSDTVDSTHSPAEWIPPHPMFSPPVPPVGPGSSNSVFLQNDTVVPPPPAFSQLFLRTVPSDIPPPPLQVPPLPPQQVPQPPPGIPPPLPQDVPLSPPTDIPPPPPPREAPLSPPTDIPPPPPQEVPLPPPIDIPPPRPQEVPPPPDIPQPSTQKVPQPPPQVPIQQQILPPPPPTPPPETKKIPQEYKPSPHVILVTSSTSHQTNIPPPPPLPTDIKLEARAVTPEKEEKQSSSPSPAKEETSAPMVTQSLLQMVRLRSVRSNQSLDVNPDKPSHPTQKSGVSQDAPPKPLRRSLIMTSLPPDLEALSCTESKPEALSSNGHANSTIASDTLSVNGDESTQNTTPEPTYSLVTYATSAPEPSAEPELKCSTPEEQIQHKPSEPVTIPNTTEPKVEPIINEPKTPIHAEEPYKTPDSSVKQAVIIEIPSKPESGQTKTQTSSSDQPVICPSTPVVHPPANPSMSLHDAIRRKTAASATSKDNQTKRFSLLSPPPATSGHTAPASPASTASFIFSKSTKKVVIETPTSPAVQTDLRRTLVAELASVSDSPKSIDSHKTASKVPPPVAIKPKSKVESAAQNSAGAERGLAQTVTVQTAGQDVQTENSENANK</sequence>
<feature type="region of interest" description="Disordered" evidence="1">
    <location>
        <begin position="740"/>
        <end position="1189"/>
    </location>
</feature>
<feature type="region of interest" description="Disordered" evidence="1">
    <location>
        <begin position="343"/>
        <end position="477"/>
    </location>
</feature>
<accession>A0A5A9PAW6</accession>
<feature type="region of interest" description="Disordered" evidence="1">
    <location>
        <begin position="1226"/>
        <end position="1293"/>
    </location>
</feature>
<gene>
    <name evidence="2" type="ORF">E1301_Tti001237</name>
</gene>
<feature type="compositionally biased region" description="Pro residues" evidence="1">
    <location>
        <begin position="640"/>
        <end position="654"/>
    </location>
</feature>
<dbReference type="Proteomes" id="UP000324632">
    <property type="component" value="Chromosome 8"/>
</dbReference>
<feature type="region of interest" description="Disordered" evidence="1">
    <location>
        <begin position="160"/>
        <end position="205"/>
    </location>
</feature>
<feature type="compositionally biased region" description="Polar residues" evidence="1">
    <location>
        <begin position="880"/>
        <end position="889"/>
    </location>
</feature>
<feature type="compositionally biased region" description="Basic and acidic residues" evidence="1">
    <location>
        <begin position="900"/>
        <end position="915"/>
    </location>
</feature>
<evidence type="ECO:0000256" key="1">
    <source>
        <dbReference type="SAM" id="MobiDB-lite"/>
    </source>
</evidence>
<feature type="compositionally biased region" description="Basic and acidic residues" evidence="1">
    <location>
        <begin position="438"/>
        <end position="447"/>
    </location>
</feature>
<evidence type="ECO:0000313" key="3">
    <source>
        <dbReference type="Proteomes" id="UP000324632"/>
    </source>
</evidence>
<feature type="compositionally biased region" description="Polar residues" evidence="1">
    <location>
        <begin position="678"/>
        <end position="694"/>
    </location>
</feature>
<feature type="region of interest" description="Disordered" evidence="1">
    <location>
        <begin position="619"/>
        <end position="711"/>
    </location>
</feature>
<feature type="compositionally biased region" description="Low complexity" evidence="1">
    <location>
        <begin position="346"/>
        <end position="386"/>
    </location>
</feature>
<comment type="caution">
    <text evidence="2">The sequence shown here is derived from an EMBL/GenBank/DDBJ whole genome shotgun (WGS) entry which is preliminary data.</text>
</comment>
<dbReference type="PANTHER" id="PTHR23039">
    <property type="entry name" value="NANCE-HORAN SYNDROME PROTEIN"/>
    <property type="match status" value="1"/>
</dbReference>
<feature type="compositionally biased region" description="Pro residues" evidence="1">
    <location>
        <begin position="853"/>
        <end position="862"/>
    </location>
</feature>
<protein>
    <submittedName>
        <fullName evidence="2">Uncharacterized protein</fullName>
    </submittedName>
</protein>
<dbReference type="PANTHER" id="PTHR23039:SF6">
    <property type="entry name" value="SIMILAR TO MKIAA1522 PROTEIN"/>
    <property type="match status" value="1"/>
</dbReference>
<dbReference type="GO" id="GO:0030154">
    <property type="term" value="P:cell differentiation"/>
    <property type="evidence" value="ECO:0007669"/>
    <property type="project" value="TreeGrafter"/>
</dbReference>
<reference evidence="2 3" key="1">
    <citation type="journal article" date="2019" name="Mol. Ecol. Resour.">
        <title>Chromosome-level genome assembly of Triplophysa tibetana, a fish adapted to the harsh high-altitude environment of the Tibetan Plateau.</title>
        <authorList>
            <person name="Yang X."/>
            <person name="Liu H."/>
            <person name="Ma Z."/>
            <person name="Zou Y."/>
            <person name="Zou M."/>
            <person name="Mao Y."/>
            <person name="Li X."/>
            <person name="Wang H."/>
            <person name="Chen T."/>
            <person name="Wang W."/>
            <person name="Yang R."/>
        </authorList>
    </citation>
    <scope>NUCLEOTIDE SEQUENCE [LARGE SCALE GENOMIC DNA]</scope>
    <source>
        <strain evidence="2">TTIB1903HZAU</strain>
        <tissue evidence="2">Muscle</tissue>
    </source>
</reference>
<feature type="compositionally biased region" description="Low complexity" evidence="1">
    <location>
        <begin position="1179"/>
        <end position="1189"/>
    </location>
</feature>
<feature type="compositionally biased region" description="Low complexity" evidence="1">
    <location>
        <begin position="166"/>
        <end position="180"/>
    </location>
</feature>
<evidence type="ECO:0000313" key="2">
    <source>
        <dbReference type="EMBL" id="KAA0718169.1"/>
    </source>
</evidence>
<feature type="compositionally biased region" description="Pro residues" evidence="1">
    <location>
        <begin position="663"/>
        <end position="674"/>
    </location>
</feature>
<dbReference type="OrthoDB" id="9948858at2759"/>
<feature type="compositionally biased region" description="Low complexity" evidence="1">
    <location>
        <begin position="392"/>
        <end position="415"/>
    </location>
</feature>
<organism evidence="2 3">
    <name type="scientific">Triplophysa tibetana</name>
    <dbReference type="NCBI Taxonomy" id="1572043"/>
    <lineage>
        <taxon>Eukaryota</taxon>
        <taxon>Metazoa</taxon>
        <taxon>Chordata</taxon>
        <taxon>Craniata</taxon>
        <taxon>Vertebrata</taxon>
        <taxon>Euteleostomi</taxon>
        <taxon>Actinopterygii</taxon>
        <taxon>Neopterygii</taxon>
        <taxon>Teleostei</taxon>
        <taxon>Ostariophysi</taxon>
        <taxon>Cypriniformes</taxon>
        <taxon>Nemacheilidae</taxon>
        <taxon>Triplophysa</taxon>
    </lineage>
</organism>
<feature type="compositionally biased region" description="Polar residues" evidence="1">
    <location>
        <begin position="1272"/>
        <end position="1293"/>
    </location>
</feature>
<feature type="compositionally biased region" description="Pro residues" evidence="1">
    <location>
        <begin position="698"/>
        <end position="711"/>
    </location>
</feature>